<feature type="transmembrane region" description="Helical" evidence="5">
    <location>
        <begin position="14"/>
        <end position="35"/>
    </location>
</feature>
<evidence type="ECO:0000256" key="4">
    <source>
        <dbReference type="ARBA" id="ARBA00023136"/>
    </source>
</evidence>
<dbReference type="AlphaFoldDB" id="A0AAD9PME9"/>
<dbReference type="GO" id="GO:0072659">
    <property type="term" value="P:protein localization to plasma membrane"/>
    <property type="evidence" value="ECO:0007669"/>
    <property type="project" value="TreeGrafter"/>
</dbReference>
<sequence>MNGLVVTLIFYSRYQVPFTLFLLAIWVLVFWFYDYKFELNWDPWKKLTTESGQIRYITWTRGVLTVGTIIAIFAVDGIYFNRLHAKTFFNGYSSMDIGTGGFTYHAGVLMGLSRGHDTSLWLFLKRNSVLLALGIARFIATSWTDYNVPVEEYGIHWNFFISLAVSRALTEMCLKLPKIFSYCIPPIVIIAFESLVVKYDLATRIRQLPRTDIFTANKEGLISIPNYFTICILGYHMGKISKYLYLQGKFKETAIVTAGGCCLASFISWIMNLCGLNSSRTLCNARFVFNTVSVANFTLVPCLFLDVILKDEFKQTPICEMVGKYSLHIFLAANLAMGCFNLLFQSQLLPWIIMLTVVTLYAWFSFGLAYLLYNRRH</sequence>
<evidence type="ECO:0000256" key="3">
    <source>
        <dbReference type="ARBA" id="ARBA00022989"/>
    </source>
</evidence>
<organism evidence="6 7">
    <name type="scientific">Babesia duncani</name>
    <dbReference type="NCBI Taxonomy" id="323732"/>
    <lineage>
        <taxon>Eukaryota</taxon>
        <taxon>Sar</taxon>
        <taxon>Alveolata</taxon>
        <taxon>Apicomplexa</taxon>
        <taxon>Aconoidasida</taxon>
        <taxon>Piroplasmida</taxon>
        <taxon>Babesiidae</taxon>
        <taxon>Babesia</taxon>
    </lineage>
</organism>
<evidence type="ECO:0000256" key="5">
    <source>
        <dbReference type="SAM" id="Phobius"/>
    </source>
</evidence>
<feature type="transmembrane region" description="Helical" evidence="5">
    <location>
        <begin position="287"/>
        <end position="309"/>
    </location>
</feature>
<dbReference type="GO" id="GO:0006506">
    <property type="term" value="P:GPI anchor biosynthetic process"/>
    <property type="evidence" value="ECO:0007669"/>
    <property type="project" value="InterPro"/>
</dbReference>
<name>A0AAD9PME9_9APIC</name>
<dbReference type="GO" id="GO:0016020">
    <property type="term" value="C:membrane"/>
    <property type="evidence" value="ECO:0007669"/>
    <property type="project" value="UniProtKB-SubCell"/>
</dbReference>
<dbReference type="InterPro" id="IPR009447">
    <property type="entry name" value="PIGW/GWT1"/>
</dbReference>
<keyword evidence="7" id="KW-1185">Reference proteome</keyword>
<dbReference type="Proteomes" id="UP001214638">
    <property type="component" value="Unassembled WGS sequence"/>
</dbReference>
<feature type="transmembrane region" description="Helical" evidence="5">
    <location>
        <begin position="253"/>
        <end position="275"/>
    </location>
</feature>
<keyword evidence="3 5" id="KW-1133">Transmembrane helix</keyword>
<feature type="transmembrane region" description="Helical" evidence="5">
    <location>
        <begin position="351"/>
        <end position="373"/>
    </location>
</feature>
<accession>A0AAD9PME9</accession>
<feature type="transmembrane region" description="Helical" evidence="5">
    <location>
        <begin position="220"/>
        <end position="238"/>
    </location>
</feature>
<comment type="subcellular location">
    <subcellularLocation>
        <location evidence="1">Membrane</location>
        <topology evidence="1">Multi-pass membrane protein</topology>
    </subcellularLocation>
</comment>
<evidence type="ECO:0000313" key="7">
    <source>
        <dbReference type="Proteomes" id="UP001214638"/>
    </source>
</evidence>
<evidence type="ECO:0000256" key="2">
    <source>
        <dbReference type="ARBA" id="ARBA00022692"/>
    </source>
</evidence>
<dbReference type="PANTHER" id="PTHR20661:SF0">
    <property type="entry name" value="PHOSPHATIDYLINOSITOL-GLYCAN BIOSYNTHESIS CLASS W PROTEIN"/>
    <property type="match status" value="1"/>
</dbReference>
<dbReference type="PANTHER" id="PTHR20661">
    <property type="entry name" value="PHOSPHATIDYLINOSITOL-GLYCAN BIOSYNTHESIS CLASS W PROTEIN"/>
    <property type="match status" value="1"/>
</dbReference>
<proteinExistence type="predicted"/>
<dbReference type="Pfam" id="PF06423">
    <property type="entry name" value="GWT1"/>
    <property type="match status" value="1"/>
</dbReference>
<feature type="transmembrane region" description="Helical" evidence="5">
    <location>
        <begin position="56"/>
        <end position="80"/>
    </location>
</feature>
<gene>
    <name evidence="6" type="ORF">BdWA1_000482</name>
</gene>
<dbReference type="GeneID" id="94334780"/>
<evidence type="ECO:0000313" key="6">
    <source>
        <dbReference type="EMBL" id="KAK2197482.1"/>
    </source>
</evidence>
<comment type="caution">
    <text evidence="6">The sequence shown here is derived from an EMBL/GenBank/DDBJ whole genome shotgun (WGS) entry which is preliminary data.</text>
</comment>
<keyword evidence="4 5" id="KW-0472">Membrane</keyword>
<protein>
    <submittedName>
        <fullName evidence="6">Phosphatidylinositol anchor biosynthesis protein PIGW-GWT1</fullName>
    </submittedName>
</protein>
<dbReference type="KEGG" id="bdw:94334780"/>
<dbReference type="GO" id="GO:0032216">
    <property type="term" value="F:glucosaminyl-phosphatidylinositol O-acyltransferase activity"/>
    <property type="evidence" value="ECO:0007669"/>
    <property type="project" value="TreeGrafter"/>
</dbReference>
<keyword evidence="2 5" id="KW-0812">Transmembrane</keyword>
<reference evidence="6" key="1">
    <citation type="journal article" date="2023" name="Nat. Microbiol.">
        <title>Babesia duncani multi-omics identifies virulence factors and drug targets.</title>
        <authorList>
            <person name="Singh P."/>
            <person name="Lonardi S."/>
            <person name="Liang Q."/>
            <person name="Vydyam P."/>
            <person name="Khabirova E."/>
            <person name="Fang T."/>
            <person name="Gihaz S."/>
            <person name="Thekkiniath J."/>
            <person name="Munshi M."/>
            <person name="Abel S."/>
            <person name="Ciampossin L."/>
            <person name="Batugedara G."/>
            <person name="Gupta M."/>
            <person name="Lu X.M."/>
            <person name="Lenz T."/>
            <person name="Chakravarty S."/>
            <person name="Cornillot E."/>
            <person name="Hu Y."/>
            <person name="Ma W."/>
            <person name="Gonzalez L.M."/>
            <person name="Sanchez S."/>
            <person name="Estrada K."/>
            <person name="Sanchez-Flores A."/>
            <person name="Montero E."/>
            <person name="Harb O.S."/>
            <person name="Le Roch K.G."/>
            <person name="Mamoun C.B."/>
        </authorList>
    </citation>
    <scope>NUCLEOTIDE SEQUENCE</scope>
    <source>
        <strain evidence="6">WA1</strain>
    </source>
</reference>
<evidence type="ECO:0000256" key="1">
    <source>
        <dbReference type="ARBA" id="ARBA00004141"/>
    </source>
</evidence>
<dbReference type="GO" id="GO:0005783">
    <property type="term" value="C:endoplasmic reticulum"/>
    <property type="evidence" value="ECO:0007669"/>
    <property type="project" value="TreeGrafter"/>
</dbReference>
<dbReference type="RefSeq" id="XP_067804324.1">
    <property type="nucleotide sequence ID" value="XM_067945533.1"/>
</dbReference>
<dbReference type="EMBL" id="JALLKP010000001">
    <property type="protein sequence ID" value="KAK2197482.1"/>
    <property type="molecule type" value="Genomic_DNA"/>
</dbReference>